<keyword evidence="4" id="KW-0812">Transmembrane</keyword>
<gene>
    <name evidence="5" type="primary">cyp121</name>
    <name evidence="5" type="ORF">GCM10018980_52420</name>
</gene>
<feature type="region of interest" description="Disordered" evidence="3">
    <location>
        <begin position="1"/>
        <end position="30"/>
    </location>
</feature>
<dbReference type="GO" id="GO:0020037">
    <property type="term" value="F:heme binding"/>
    <property type="evidence" value="ECO:0007669"/>
    <property type="project" value="InterPro"/>
</dbReference>
<dbReference type="Pfam" id="PF00067">
    <property type="entry name" value="p450"/>
    <property type="match status" value="1"/>
</dbReference>
<keyword evidence="2" id="KW-0479">Metal-binding</keyword>
<accession>A0A919EZR0</accession>
<keyword evidence="2" id="KW-0349">Heme</keyword>
<keyword evidence="6" id="KW-1185">Reference proteome</keyword>
<dbReference type="InterPro" id="IPR001128">
    <property type="entry name" value="Cyt_P450"/>
</dbReference>
<evidence type="ECO:0000256" key="4">
    <source>
        <dbReference type="SAM" id="Phobius"/>
    </source>
</evidence>
<feature type="transmembrane region" description="Helical" evidence="4">
    <location>
        <begin position="246"/>
        <end position="274"/>
    </location>
</feature>
<comment type="caution">
    <text evidence="5">The sequence shown here is derived from an EMBL/GenBank/DDBJ whole genome shotgun (WGS) entry which is preliminary data.</text>
</comment>
<dbReference type="InterPro" id="IPR036396">
    <property type="entry name" value="Cyt_P450_sf"/>
</dbReference>
<comment type="similarity">
    <text evidence="1 2">Belongs to the cytochrome P450 family.</text>
</comment>
<dbReference type="InterPro" id="IPR017972">
    <property type="entry name" value="Cyt_P450_CS"/>
</dbReference>
<protein>
    <submittedName>
        <fullName evidence="5">Cytochrome P450 121</fullName>
    </submittedName>
</protein>
<evidence type="ECO:0000256" key="3">
    <source>
        <dbReference type="SAM" id="MobiDB-lite"/>
    </source>
</evidence>
<organism evidence="5 6">
    <name type="scientific">Streptomyces capoamus</name>
    <dbReference type="NCBI Taxonomy" id="68183"/>
    <lineage>
        <taxon>Bacteria</taxon>
        <taxon>Bacillati</taxon>
        <taxon>Actinomycetota</taxon>
        <taxon>Actinomycetes</taxon>
        <taxon>Kitasatosporales</taxon>
        <taxon>Streptomycetaceae</taxon>
        <taxon>Streptomyces</taxon>
    </lineage>
</organism>
<evidence type="ECO:0000313" key="6">
    <source>
        <dbReference type="Proteomes" id="UP000619355"/>
    </source>
</evidence>
<dbReference type="PANTHER" id="PTHR46696">
    <property type="entry name" value="P450, PUTATIVE (EUROFUNG)-RELATED"/>
    <property type="match status" value="1"/>
</dbReference>
<keyword evidence="2" id="KW-0408">Iron</keyword>
<dbReference type="GO" id="GO:0004497">
    <property type="term" value="F:monooxygenase activity"/>
    <property type="evidence" value="ECO:0007669"/>
    <property type="project" value="UniProtKB-KW"/>
</dbReference>
<sequence length="420" mass="45386">MTTAPGIRPHISADVSPAVRPGGRPDRHPPLPAFPFSWDGTRVPPEVAELREAAPVRRVRTIAGDEAWLVSSYELCAQVLKDDRFSLKDTSAPGVPRQYALTIPPEVVNNMGNITGAGLRRAVMKALNPKAPGLTDWLRAEAHRLVDLIVADGPTADLRGAFCEPYSAGMHCRILGIPQTEAPAFLRSLDIAFMNSPCPVAGARLNWDRDIARMAALLDDPATHGLMGELAALRDDADHAHLSDELLATVGVTLFGAGVVSTSGFLTMALVYLLTHPIARDLLRDRPDLIGPGVEELLRVNLSIGDALPRLALEDVRLGDVGVRAGELVLVLVEGANLDPEKFPDPHRFDVHRDNTADHLSFGGGAHYCPATALGRAHARIALEVLLDRLPDLALAVPASQLVWRTGFMKRIPERLPVTW</sequence>
<evidence type="ECO:0000256" key="1">
    <source>
        <dbReference type="ARBA" id="ARBA00010617"/>
    </source>
</evidence>
<keyword evidence="4" id="KW-0472">Membrane</keyword>
<dbReference type="GO" id="GO:0005506">
    <property type="term" value="F:iron ion binding"/>
    <property type="evidence" value="ECO:0007669"/>
    <property type="project" value="InterPro"/>
</dbReference>
<name>A0A919EZR0_9ACTN</name>
<proteinExistence type="inferred from homology"/>
<dbReference type="SUPFAM" id="SSF48264">
    <property type="entry name" value="Cytochrome P450"/>
    <property type="match status" value="1"/>
</dbReference>
<dbReference type="PANTHER" id="PTHR46696:SF1">
    <property type="entry name" value="CYTOCHROME P450 YJIB-RELATED"/>
    <property type="match status" value="1"/>
</dbReference>
<dbReference type="Gene3D" id="1.10.630.10">
    <property type="entry name" value="Cytochrome P450"/>
    <property type="match status" value="1"/>
</dbReference>
<dbReference type="AlphaFoldDB" id="A0A919EZR0"/>
<evidence type="ECO:0000313" key="5">
    <source>
        <dbReference type="EMBL" id="GHG62458.1"/>
    </source>
</evidence>
<keyword evidence="4" id="KW-1133">Transmembrane helix</keyword>
<reference evidence="6" key="1">
    <citation type="journal article" date="2019" name="Int. J. Syst. Evol. Microbiol.">
        <title>The Global Catalogue of Microorganisms (GCM) 10K type strain sequencing project: providing services to taxonomists for standard genome sequencing and annotation.</title>
        <authorList>
            <consortium name="The Broad Institute Genomics Platform"/>
            <consortium name="The Broad Institute Genome Sequencing Center for Infectious Disease"/>
            <person name="Wu L."/>
            <person name="Ma J."/>
        </authorList>
    </citation>
    <scope>NUCLEOTIDE SEQUENCE [LARGE SCALE GENOMIC DNA]</scope>
    <source>
        <strain evidence="6">JCM 4253</strain>
    </source>
</reference>
<evidence type="ECO:0000256" key="2">
    <source>
        <dbReference type="RuleBase" id="RU000461"/>
    </source>
</evidence>
<dbReference type="Proteomes" id="UP000619355">
    <property type="component" value="Unassembled WGS sequence"/>
</dbReference>
<dbReference type="EMBL" id="BNBF01000017">
    <property type="protein sequence ID" value="GHG62458.1"/>
    <property type="molecule type" value="Genomic_DNA"/>
</dbReference>
<dbReference type="PROSITE" id="PS00086">
    <property type="entry name" value="CYTOCHROME_P450"/>
    <property type="match status" value="1"/>
</dbReference>
<dbReference type="GO" id="GO:0016705">
    <property type="term" value="F:oxidoreductase activity, acting on paired donors, with incorporation or reduction of molecular oxygen"/>
    <property type="evidence" value="ECO:0007669"/>
    <property type="project" value="InterPro"/>
</dbReference>
<keyword evidence="2" id="KW-0503">Monooxygenase</keyword>
<keyword evidence="2" id="KW-0560">Oxidoreductase</keyword>
<dbReference type="RefSeq" id="WP_189984665.1">
    <property type="nucleotide sequence ID" value="NZ_BNBF01000017.1"/>
</dbReference>